<keyword evidence="4" id="KW-1003">Cell membrane</keyword>
<gene>
    <name evidence="13" type="ORF">PHAECO_LOCUS9856</name>
</gene>
<evidence type="ECO:0000313" key="14">
    <source>
        <dbReference type="Proteomes" id="UP001153737"/>
    </source>
</evidence>
<feature type="transmembrane region" description="Helical" evidence="12">
    <location>
        <begin position="318"/>
        <end position="337"/>
    </location>
</feature>
<feature type="transmembrane region" description="Helical" evidence="12">
    <location>
        <begin position="387"/>
        <end position="409"/>
    </location>
</feature>
<feature type="transmembrane region" description="Helical" evidence="12">
    <location>
        <begin position="823"/>
        <end position="844"/>
    </location>
</feature>
<evidence type="ECO:0000256" key="3">
    <source>
        <dbReference type="ARBA" id="ARBA00022448"/>
    </source>
</evidence>
<accession>A0A9P0DW33</accession>
<dbReference type="AlphaFoldDB" id="A0A9P0DW33"/>
<feature type="transmembrane region" description="Helical" evidence="12">
    <location>
        <begin position="720"/>
        <end position="743"/>
    </location>
</feature>
<evidence type="ECO:0000256" key="6">
    <source>
        <dbReference type="ARBA" id="ARBA00022781"/>
    </source>
</evidence>
<feature type="transmembrane region" description="Helical" evidence="12">
    <location>
        <begin position="792"/>
        <end position="811"/>
    </location>
</feature>
<sequence>MQRCPYIHEMKERLLGDQIPMEIIPAKKIPTPPPPPFVVDQPLPSKTVATVVKLNSDGYGSHTSPTRTLKHECTPLMPKKVEKEFQLVHRRVQPKNAKTSLFIIMSFLYAKLLVVVCIGYVFSDVVTHNLPLYYYEGFFTYLYGVSILFLLYVFCFLLQESSCCSDGGESKEAGKKQAAIAAKEKEKEKEKERKKEADKKKKEEKEKKEKEKKEKGKEKDKKKKGQEKSTYRRNSEGVVDAALVPEPVAALSQSQGAPLVSQEPTPAAGAGAAPPPAHAAPPPVAGAGADVEVGVSAAGRGAKCRRKTSQNEHSHGSFFLRIGAIAFGLGTMIYSGLEFGLFFEVPFTSPCYMILRGINPSLQMVFTFMQMYFIFMNSRLNIHRFKVVARFGLMHVVATNICVWIRTLVIEYLKDITKYHVKANHTTVNLTTESAFAESIRHHNLRNANTVLGTHKVVPDIIRSTATSLLTSTPSSTTTFRDMFRMKADSFMSTVSSVATTLRPSTTTPYSSTTSTTTPSSIWRFIPTISSTTSTTTPSPFNLRMTTARIWKMVTTTLSSTTTTTTTTPVPRTFSSFKDFGGFDSFASNNLANVNEVDFSEEVGNDINLNDTQFFDDIIPQALRVFNGTSNVSTDSCGRVNIMGSIVEESSPYLYPFIVEYSLIGAAVIYVMWKHIGRKPKYVTQEDLEHRLEVMLSRRAVALAHAQHGRVDCIGASKGLFLGLLMLVASLICLILFFVLISNNAFRMLAIYLAEVSHCILMVLSIIAIIVGFIRVQQLKFKTEERSDLNDILLRISAFGLFLYAVFSVVAGHLDAFTVEANLLTMITGILAILQVILQLLFIADISRRRVHLPEHDRSKPGRQVVTFLLICNLTIWIIYTFEMRKVEENPVQLRFYGFLTWSMIQRITLPLCIFHRFHSAVALAEIWKTTYKARLE</sequence>
<feature type="transmembrane region" description="Helical" evidence="12">
    <location>
        <begin position="865"/>
        <end position="882"/>
    </location>
</feature>
<keyword evidence="3" id="KW-0813">Transport</keyword>
<dbReference type="EMBL" id="OU896712">
    <property type="protein sequence ID" value="CAH1173464.1"/>
    <property type="molecule type" value="Genomic_DNA"/>
</dbReference>
<keyword evidence="10" id="KW-0407">Ion channel</keyword>
<dbReference type="GO" id="GO:0015252">
    <property type="term" value="F:proton channel activity"/>
    <property type="evidence" value="ECO:0007669"/>
    <property type="project" value="InterPro"/>
</dbReference>
<feature type="transmembrane region" description="Helical" evidence="12">
    <location>
        <begin position="653"/>
        <end position="673"/>
    </location>
</feature>
<evidence type="ECO:0000256" key="11">
    <source>
        <dbReference type="SAM" id="MobiDB-lite"/>
    </source>
</evidence>
<feature type="transmembrane region" description="Helical" evidence="12">
    <location>
        <begin position="100"/>
        <end position="122"/>
    </location>
</feature>
<reference evidence="13" key="2">
    <citation type="submission" date="2022-10" db="EMBL/GenBank/DDBJ databases">
        <authorList>
            <consortium name="ENA_rothamsted_submissions"/>
            <consortium name="culmorum"/>
            <person name="King R."/>
        </authorList>
    </citation>
    <scope>NUCLEOTIDE SEQUENCE</scope>
</reference>
<feature type="region of interest" description="Disordered" evidence="11">
    <location>
        <begin position="183"/>
        <end position="237"/>
    </location>
</feature>
<keyword evidence="7 12" id="KW-1133">Transmembrane helix</keyword>
<keyword evidence="5 12" id="KW-0812">Transmembrane</keyword>
<evidence type="ECO:0000313" key="13">
    <source>
        <dbReference type="EMBL" id="CAH1173464.1"/>
    </source>
</evidence>
<name>A0A9P0DW33_PHACE</name>
<feature type="transmembrane region" description="Helical" evidence="12">
    <location>
        <begin position="749"/>
        <end position="771"/>
    </location>
</feature>
<comment type="subcellular location">
    <subcellularLocation>
        <location evidence="1">Cell membrane</location>
        <topology evidence="1">Multi-pass membrane protein</topology>
    </subcellularLocation>
</comment>
<feature type="compositionally biased region" description="Basic and acidic residues" evidence="11">
    <location>
        <begin position="226"/>
        <end position="235"/>
    </location>
</feature>
<dbReference type="Proteomes" id="UP001153737">
    <property type="component" value="Chromosome 6"/>
</dbReference>
<evidence type="ECO:0008006" key="15">
    <source>
        <dbReference type="Google" id="ProtNLM"/>
    </source>
</evidence>
<feature type="compositionally biased region" description="Pro residues" evidence="11">
    <location>
        <begin position="273"/>
        <end position="284"/>
    </location>
</feature>
<dbReference type="PANTHER" id="PTHR21522:SF62">
    <property type="entry name" value="OTOPETRIN-LIKE A, ISOFORM C"/>
    <property type="match status" value="1"/>
</dbReference>
<feature type="transmembrane region" description="Helical" evidence="12">
    <location>
        <begin position="138"/>
        <end position="158"/>
    </location>
</feature>
<evidence type="ECO:0000256" key="8">
    <source>
        <dbReference type="ARBA" id="ARBA00023065"/>
    </source>
</evidence>
<evidence type="ECO:0000256" key="4">
    <source>
        <dbReference type="ARBA" id="ARBA00022475"/>
    </source>
</evidence>
<feature type="region of interest" description="Disordered" evidence="11">
    <location>
        <begin position="253"/>
        <end position="288"/>
    </location>
</feature>
<evidence type="ECO:0000256" key="10">
    <source>
        <dbReference type="ARBA" id="ARBA00023303"/>
    </source>
</evidence>
<evidence type="ECO:0000256" key="1">
    <source>
        <dbReference type="ARBA" id="ARBA00004651"/>
    </source>
</evidence>
<feature type="transmembrane region" description="Helical" evidence="12">
    <location>
        <begin position="357"/>
        <end position="375"/>
    </location>
</feature>
<reference evidence="13" key="1">
    <citation type="submission" date="2022-01" db="EMBL/GenBank/DDBJ databases">
        <authorList>
            <person name="King R."/>
        </authorList>
    </citation>
    <scope>NUCLEOTIDE SEQUENCE</scope>
</reference>
<keyword evidence="14" id="KW-1185">Reference proteome</keyword>
<evidence type="ECO:0000256" key="7">
    <source>
        <dbReference type="ARBA" id="ARBA00022989"/>
    </source>
</evidence>
<dbReference type="PANTHER" id="PTHR21522">
    <property type="entry name" value="PROTON CHANNEL OTOP"/>
    <property type="match status" value="1"/>
</dbReference>
<protein>
    <recommendedName>
        <fullName evidence="15">Proton channel OtopLc</fullName>
    </recommendedName>
</protein>
<dbReference type="InterPro" id="IPR004878">
    <property type="entry name" value="Otopetrin"/>
</dbReference>
<evidence type="ECO:0000256" key="2">
    <source>
        <dbReference type="ARBA" id="ARBA00006513"/>
    </source>
</evidence>
<keyword evidence="8" id="KW-0406">Ion transport</keyword>
<dbReference type="Pfam" id="PF03189">
    <property type="entry name" value="Otopetrin"/>
    <property type="match status" value="1"/>
</dbReference>
<evidence type="ECO:0000256" key="9">
    <source>
        <dbReference type="ARBA" id="ARBA00023136"/>
    </source>
</evidence>
<keyword evidence="6" id="KW-0375">Hydrogen ion transport</keyword>
<proteinExistence type="inferred from homology"/>
<evidence type="ECO:0000256" key="12">
    <source>
        <dbReference type="SAM" id="Phobius"/>
    </source>
</evidence>
<dbReference type="GO" id="GO:0005886">
    <property type="term" value="C:plasma membrane"/>
    <property type="evidence" value="ECO:0007669"/>
    <property type="project" value="UniProtKB-SubCell"/>
</dbReference>
<organism evidence="13 14">
    <name type="scientific">Phaedon cochleariae</name>
    <name type="common">Mustard beetle</name>
    <dbReference type="NCBI Taxonomy" id="80249"/>
    <lineage>
        <taxon>Eukaryota</taxon>
        <taxon>Metazoa</taxon>
        <taxon>Ecdysozoa</taxon>
        <taxon>Arthropoda</taxon>
        <taxon>Hexapoda</taxon>
        <taxon>Insecta</taxon>
        <taxon>Pterygota</taxon>
        <taxon>Neoptera</taxon>
        <taxon>Endopterygota</taxon>
        <taxon>Coleoptera</taxon>
        <taxon>Polyphaga</taxon>
        <taxon>Cucujiformia</taxon>
        <taxon>Chrysomeloidea</taxon>
        <taxon>Chrysomelidae</taxon>
        <taxon>Chrysomelinae</taxon>
        <taxon>Chrysomelini</taxon>
        <taxon>Phaedon</taxon>
    </lineage>
</organism>
<evidence type="ECO:0000256" key="5">
    <source>
        <dbReference type="ARBA" id="ARBA00022692"/>
    </source>
</evidence>
<dbReference type="OrthoDB" id="5982228at2759"/>
<keyword evidence="9 12" id="KW-0472">Membrane</keyword>
<feature type="compositionally biased region" description="Basic and acidic residues" evidence="11">
    <location>
        <begin position="183"/>
        <end position="219"/>
    </location>
</feature>
<comment type="similarity">
    <text evidence="2">Belongs to the otopetrin family.</text>
</comment>